<dbReference type="InterPro" id="IPR046302">
    <property type="entry name" value="DUF6417"/>
</dbReference>
<accession>A0ABW2E2I5</accession>
<comment type="caution">
    <text evidence="1">The sequence shown here is derived from an EMBL/GenBank/DDBJ whole genome shotgun (WGS) entry which is preliminary data.</text>
</comment>
<dbReference type="Pfam" id="PF19981">
    <property type="entry name" value="DUF6417"/>
    <property type="match status" value="1"/>
</dbReference>
<organism evidence="1 2">
    <name type="scientific">Streptomyces viridiviolaceus</name>
    <dbReference type="NCBI Taxonomy" id="68282"/>
    <lineage>
        <taxon>Bacteria</taxon>
        <taxon>Bacillati</taxon>
        <taxon>Actinomycetota</taxon>
        <taxon>Actinomycetes</taxon>
        <taxon>Kitasatosporales</taxon>
        <taxon>Streptomycetaceae</taxon>
        <taxon>Streptomyces</taxon>
    </lineage>
</organism>
<reference evidence="2" key="1">
    <citation type="journal article" date="2019" name="Int. J. Syst. Evol. Microbiol.">
        <title>The Global Catalogue of Microorganisms (GCM) 10K type strain sequencing project: providing services to taxonomists for standard genome sequencing and annotation.</title>
        <authorList>
            <consortium name="The Broad Institute Genomics Platform"/>
            <consortium name="The Broad Institute Genome Sequencing Center for Infectious Disease"/>
            <person name="Wu L."/>
            <person name="Ma J."/>
        </authorList>
    </citation>
    <scope>NUCLEOTIDE SEQUENCE [LARGE SCALE GENOMIC DNA]</scope>
    <source>
        <strain evidence="2">JCM 4855</strain>
    </source>
</reference>
<gene>
    <name evidence="1" type="ORF">ACFQMH_22070</name>
</gene>
<dbReference type="Proteomes" id="UP001596409">
    <property type="component" value="Unassembled WGS sequence"/>
</dbReference>
<sequence length="72" mass="7937">MDDYEHIDLDAGDLEEILSAPMETAERLSLLPLDEAYDVLRLLVSVSQEGGPLSREADRLAKAIAVRIPSEN</sequence>
<evidence type="ECO:0000313" key="2">
    <source>
        <dbReference type="Proteomes" id="UP001596409"/>
    </source>
</evidence>
<dbReference type="EMBL" id="JBHSYM010000048">
    <property type="protein sequence ID" value="MFC7014361.1"/>
    <property type="molecule type" value="Genomic_DNA"/>
</dbReference>
<name>A0ABW2E2I5_9ACTN</name>
<keyword evidence="2" id="KW-1185">Reference proteome</keyword>
<protein>
    <submittedName>
        <fullName evidence="1">DUF6417 family protein</fullName>
    </submittedName>
</protein>
<proteinExistence type="predicted"/>
<evidence type="ECO:0000313" key="1">
    <source>
        <dbReference type="EMBL" id="MFC7014361.1"/>
    </source>
</evidence>
<dbReference type="RefSeq" id="WP_189880963.1">
    <property type="nucleotide sequence ID" value="NZ_BMWA01000064.1"/>
</dbReference>